<dbReference type="EMBL" id="PXVD01000019">
    <property type="protein sequence ID" value="MDJ1372042.1"/>
    <property type="molecule type" value="Genomic_DNA"/>
</dbReference>
<evidence type="ECO:0000256" key="1">
    <source>
        <dbReference type="SAM" id="MobiDB-lite"/>
    </source>
</evidence>
<proteinExistence type="predicted"/>
<dbReference type="InterPro" id="IPR048389">
    <property type="entry name" value="YciQ-like_C"/>
</dbReference>
<keyword evidence="2" id="KW-0812">Transmembrane</keyword>
<dbReference type="Pfam" id="PF20990">
    <property type="entry name" value="DUF2207_C"/>
    <property type="match status" value="1"/>
</dbReference>
<evidence type="ECO:0000313" key="5">
    <source>
        <dbReference type="Proteomes" id="UP001170379"/>
    </source>
</evidence>
<feature type="domain" description="Predicted membrane protein YciQ-like C-terminal" evidence="3">
    <location>
        <begin position="279"/>
        <end position="533"/>
    </location>
</feature>
<keyword evidence="2" id="KW-1133">Transmembrane helix</keyword>
<keyword evidence="5" id="KW-1185">Reference proteome</keyword>
<evidence type="ECO:0000313" key="4">
    <source>
        <dbReference type="EMBL" id="MDJ1372042.1"/>
    </source>
</evidence>
<feature type="transmembrane region" description="Helical" evidence="2">
    <location>
        <begin position="439"/>
        <end position="456"/>
    </location>
</feature>
<keyword evidence="2" id="KW-0472">Membrane</keyword>
<dbReference type="Proteomes" id="UP001170379">
    <property type="component" value="Unassembled WGS sequence"/>
</dbReference>
<reference evidence="4" key="2">
    <citation type="journal article" date="2022" name="Sci. Rep.">
        <title>In silico prediction of the enzymes involved in the degradation of the herbicide molinate by Gulosibacter molinativorax ON4T.</title>
        <authorList>
            <person name="Lopes A.R."/>
            <person name="Bunin E."/>
            <person name="Viana A.T."/>
            <person name="Froufe H."/>
            <person name="Munoz-Merida A."/>
            <person name="Pinho D."/>
            <person name="Figueiredo J."/>
            <person name="Barroso C."/>
            <person name="Vaz-Moreira I."/>
            <person name="Bellanger X."/>
            <person name="Egas C."/>
            <person name="Nunes O.C."/>
        </authorList>
    </citation>
    <scope>NUCLEOTIDE SEQUENCE</scope>
    <source>
        <strain evidence="4">ON4</strain>
    </source>
</reference>
<feature type="region of interest" description="Disordered" evidence="1">
    <location>
        <begin position="566"/>
        <end position="601"/>
    </location>
</feature>
<name>A0ABT7CBA6_9MICO</name>
<reference evidence="4" key="1">
    <citation type="submission" date="2018-03" db="EMBL/GenBank/DDBJ databases">
        <authorList>
            <person name="Nunes O.C."/>
            <person name="Lopes A.R."/>
            <person name="Froufe H."/>
            <person name="Munoz-Merida A."/>
            <person name="Barroso C."/>
            <person name="Egas C."/>
        </authorList>
    </citation>
    <scope>NUCLEOTIDE SEQUENCE</scope>
    <source>
        <strain evidence="4">ON4</strain>
    </source>
</reference>
<feature type="compositionally biased region" description="Gly residues" evidence="1">
    <location>
        <begin position="582"/>
        <end position="601"/>
    </location>
</feature>
<evidence type="ECO:0000259" key="3">
    <source>
        <dbReference type="Pfam" id="PF20990"/>
    </source>
</evidence>
<comment type="caution">
    <text evidence="4">The sequence shown here is derived from an EMBL/GenBank/DDBJ whole genome shotgun (WGS) entry which is preliminary data.</text>
</comment>
<accession>A0ABT7CBA6</accession>
<feature type="transmembrane region" description="Helical" evidence="2">
    <location>
        <begin position="414"/>
        <end position="433"/>
    </location>
</feature>
<feature type="transmembrane region" description="Helical" evidence="2">
    <location>
        <begin position="242"/>
        <end position="264"/>
    </location>
</feature>
<protein>
    <submittedName>
        <fullName evidence="4">DUF2207 domain-containing protein</fullName>
    </submittedName>
</protein>
<evidence type="ECO:0000256" key="2">
    <source>
        <dbReference type="SAM" id="Phobius"/>
    </source>
</evidence>
<gene>
    <name evidence="4" type="ORF">C7K25_11795</name>
</gene>
<sequence length="601" mass="65471">MVLVAMLAQALGGFGNSSSEYTADQTRVGDFEFESWTSDWYVGLERTPGGKKRSYAEVTETLVPVFPLTDQNRGIVRTVPLDTIDGQLEVTDVDVRDAQDNKVEFESHVSNGELTVEIGGEEFVHGIQTYVLTYTLRDVIDDLGNPEVQELYADLLPTWRPQRIVSFSARVILDPELAESLVGEASCYIGRAGATDQCEILEEGLSYYIAPSPMTPNVTVTLNFGFEQGTVPELSLLDRIGWFPFVVAVISFASLFVSAALLVVQLRRSRHAPGGTIVPHYEPRSDVSPQIAAHLMPGLSRRAFSSSVLYGAVHGALAIEESATENDSPRVWGIRKRRQELRLRQSYSRADLPRIEQRFVESVLFPRDVIVTVNGNKSVGSAYQRFVEVARASMVEQGFIENSGAAVAAKRRTLWVAVPSILLSFASFIVMLIVNGGALINLFLLNFLLLVIMAAVSRSVTTWLRTPTGALARDHLCGLRDYIRLAEADRIQALQSAETAAAHAADARVIDVYERLLPYASLFGLERTWVKELQAKYESVSTTPDWFHGYHPLVFASAVTQLGQPRSTHFTSGDTGGASSSGFGGGGMAGGGIGGGSVGGR</sequence>
<organism evidence="4 5">
    <name type="scientific">Gulosibacter molinativorax</name>
    <dbReference type="NCBI Taxonomy" id="256821"/>
    <lineage>
        <taxon>Bacteria</taxon>
        <taxon>Bacillati</taxon>
        <taxon>Actinomycetota</taxon>
        <taxon>Actinomycetes</taxon>
        <taxon>Micrococcales</taxon>
        <taxon>Microbacteriaceae</taxon>
        <taxon>Gulosibacter</taxon>
    </lineage>
</organism>